<evidence type="ECO:0000313" key="1">
    <source>
        <dbReference type="EMBL" id="WPF90266.1"/>
    </source>
</evidence>
<organism evidence="1">
    <name type="scientific">Cyanobacterium aponinum AL20115</name>
    <dbReference type="NCBI Taxonomy" id="3090662"/>
    <lineage>
        <taxon>Bacteria</taxon>
        <taxon>Bacillati</taxon>
        <taxon>Cyanobacteriota</taxon>
        <taxon>Cyanophyceae</taxon>
        <taxon>Oscillatoriophycideae</taxon>
        <taxon>Chroococcales</taxon>
        <taxon>Geminocystaceae</taxon>
        <taxon>Cyanobacterium</taxon>
    </lineage>
</organism>
<dbReference type="AlphaFoldDB" id="A0AAF1C664"/>
<name>A0AAF1C664_9CHRO</name>
<keyword evidence="1" id="KW-0176">Collagen</keyword>
<sequence>MTISNHKYLGTVMGWLSKVLVLTFFLSAIDAFSLIKPQATMCWLKVSANQIVGFGQNGKDGIDGNNGDTGKDSESLTIFADGSPLNLNLSGQDGLAGENGSAGENAICENQPVNVNYNLVGADGGDGGTGGNGGDGGGGGSLTIYSTDKNYLQQIYVQAGGGKGGEAGRGGNGGQGCQCPQPYWTVEFCNGSPGSPDYSCGTKEFRCLNGENGKNGRSGRDGRDGKLGTLTLINSDKPLPPDRISASVKMNELKSRGFSLSKNVWEVRSGATSLFAPNSVIDDKYLELVERIENSVVLIWNAPQSFDSFADRTLTLELKDDRSVDIKVPSDIWLQTNTIPKRNVTELFVFNAIRADEATKLKSEGISGSGLSVQWELTDTAQRSDLISTSFYLKYSVSNSGEARFRPVSDYILRFEGEIPPQMVRYSNNRFILDIGQLPIDPRYLEPDRAIQLDLTVTRTFGDNSATQTLTEKTILGPFN</sequence>
<gene>
    <name evidence="1" type="ORF">SAY89_08355</name>
</gene>
<proteinExistence type="predicted"/>
<protein>
    <submittedName>
        <fullName evidence="1">Collagen-like protein</fullName>
    </submittedName>
</protein>
<dbReference type="RefSeq" id="WP_320002258.1">
    <property type="nucleotide sequence ID" value="NZ_CP138348.1"/>
</dbReference>
<reference evidence="1" key="1">
    <citation type="submission" date="2023-11" db="EMBL/GenBank/DDBJ databases">
        <title>Genome sequence of Cyanobacterium aponinum BCRC AL20115.</title>
        <authorList>
            <person name="Chang H.-Y."/>
            <person name="Lin K.-M."/>
            <person name="Hsueh H.-T."/>
            <person name="Chu H.-A."/>
            <person name="Kuo C.-H."/>
        </authorList>
    </citation>
    <scope>NUCLEOTIDE SEQUENCE</scope>
    <source>
        <strain evidence="1">AL20115</strain>
    </source>
</reference>
<dbReference type="EMBL" id="CP138348">
    <property type="protein sequence ID" value="WPF90266.1"/>
    <property type="molecule type" value="Genomic_DNA"/>
</dbReference>
<accession>A0AAF1C664</accession>